<evidence type="ECO:0000259" key="3">
    <source>
        <dbReference type="Pfam" id="PF00501"/>
    </source>
</evidence>
<dbReference type="GO" id="GO:0016877">
    <property type="term" value="F:ligase activity, forming carbon-sulfur bonds"/>
    <property type="evidence" value="ECO:0007669"/>
    <property type="project" value="UniProtKB-ARBA"/>
</dbReference>
<dbReference type="Gene3D" id="3.40.50.12780">
    <property type="entry name" value="N-terminal domain of ligase-like"/>
    <property type="match status" value="1"/>
</dbReference>
<comment type="similarity">
    <text evidence="1">Belongs to the ATP-dependent AMP-binding enzyme family.</text>
</comment>
<accession>A0A656YXE9</accession>
<protein>
    <submittedName>
        <fullName evidence="5">Long-chain fatty acid--CoA ligase</fullName>
    </submittedName>
</protein>
<dbReference type="InterPro" id="IPR000873">
    <property type="entry name" value="AMP-dep_synth/lig_dom"/>
</dbReference>
<evidence type="ECO:0000313" key="5">
    <source>
        <dbReference type="EMBL" id="KXA98875.1"/>
    </source>
</evidence>
<dbReference type="Gene3D" id="3.30.300.30">
    <property type="match status" value="1"/>
</dbReference>
<dbReference type="NCBIfam" id="NF004837">
    <property type="entry name" value="PRK06187.1"/>
    <property type="match status" value="1"/>
</dbReference>
<keyword evidence="6" id="KW-1185">Reference proteome</keyword>
<dbReference type="EMBL" id="LHXT01000003">
    <property type="protein sequence ID" value="KXA98875.1"/>
    <property type="molecule type" value="Genomic_DNA"/>
</dbReference>
<evidence type="ECO:0000259" key="4">
    <source>
        <dbReference type="Pfam" id="PF13193"/>
    </source>
</evidence>
<keyword evidence="2 5" id="KW-0436">Ligase</keyword>
<dbReference type="PROSITE" id="PS00455">
    <property type="entry name" value="AMP_BINDING"/>
    <property type="match status" value="1"/>
</dbReference>
<dbReference type="CDD" id="cd12119">
    <property type="entry name" value="ttLC_FACS_AlkK_like"/>
    <property type="match status" value="1"/>
</dbReference>
<dbReference type="InterPro" id="IPR020845">
    <property type="entry name" value="AMP-binding_CS"/>
</dbReference>
<organism evidence="5 6">
    <name type="scientific">candidate division MSBL1 archaeon SCGC-AAA259J03</name>
    <dbReference type="NCBI Taxonomy" id="1698269"/>
    <lineage>
        <taxon>Archaea</taxon>
        <taxon>Methanobacteriati</taxon>
        <taxon>Methanobacteriota</taxon>
        <taxon>candidate division MSBL1</taxon>
    </lineage>
</organism>
<comment type="caution">
    <text evidence="5">The sequence shown here is derived from an EMBL/GenBank/DDBJ whole genome shotgun (WGS) entry which is preliminary data.</text>
</comment>
<dbReference type="PANTHER" id="PTHR43767:SF11">
    <property type="entry name" value="MEDIUM-CHAIN-FATTY-ACID--COA LIGASE"/>
    <property type="match status" value="1"/>
</dbReference>
<dbReference type="SUPFAM" id="SSF56801">
    <property type="entry name" value="Acetyl-CoA synthetase-like"/>
    <property type="match status" value="1"/>
</dbReference>
<dbReference type="AlphaFoldDB" id="A0A656YXE9"/>
<dbReference type="FunFam" id="3.30.300.30:FF:000008">
    <property type="entry name" value="2,3-dihydroxybenzoate-AMP ligase"/>
    <property type="match status" value="1"/>
</dbReference>
<dbReference type="InterPro" id="IPR042099">
    <property type="entry name" value="ANL_N_sf"/>
</dbReference>
<dbReference type="InterPro" id="IPR025110">
    <property type="entry name" value="AMP-bd_C"/>
</dbReference>
<dbReference type="Pfam" id="PF13193">
    <property type="entry name" value="AMP-binding_C"/>
    <property type="match status" value="1"/>
</dbReference>
<proteinExistence type="inferred from homology"/>
<dbReference type="InterPro" id="IPR050237">
    <property type="entry name" value="ATP-dep_AMP-bd_enzyme"/>
</dbReference>
<gene>
    <name evidence="5" type="ORF">AKJ39_00510</name>
</gene>
<feature type="domain" description="AMP-binding enzyme C-terminal" evidence="4">
    <location>
        <begin position="461"/>
        <end position="540"/>
    </location>
</feature>
<dbReference type="PANTHER" id="PTHR43767">
    <property type="entry name" value="LONG-CHAIN-FATTY-ACID--COA LIGASE"/>
    <property type="match status" value="1"/>
</dbReference>
<evidence type="ECO:0000313" key="6">
    <source>
        <dbReference type="Proteomes" id="UP000070257"/>
    </source>
</evidence>
<name>A0A656YXE9_9EURY</name>
<evidence type="ECO:0000256" key="1">
    <source>
        <dbReference type="ARBA" id="ARBA00006432"/>
    </source>
</evidence>
<evidence type="ECO:0000256" key="2">
    <source>
        <dbReference type="ARBA" id="ARBA00022598"/>
    </source>
</evidence>
<sequence length="551" mass="63677">MGVNTLSYYEYQLQLKELLEYGVRRAPEKEIIYRDQVKHTYEDLYERVQRYANALEDIGVERGDTVAVLDWDSHRYLENYFAVPSMGCTLHMVNVRYSEKNLIYTMKHAEDDYVLVFDEFLPMMEEYADELDSVKEYILLSDDEPPETELTSLEYEDLLSSAFPNYAFPDLDEDTRATLFYTTGTTGKPKGVTFTHRKLVLHTLGILTMNTYFKPERRISTDDVYMPLTPMFHVHAWGIPFLATLIGMKQVYPGKYEGEMLMKLIREENVTLTHMVPTILRRIVDGISKQNILKRFLIRLLKPFSDLRVIIGGSRLPKGLAKEASEKLGIDVWGGYGLSETCPVLTISQQKEKMWDWSKDDTIEYDVKTGLPLPFVDLEIVNQEGNKLEHNGEEKGEIVVRSPWLTEEYYKNPEKSEELWRDDWLHTRDVAVIDEEGYVQIIDRLGDLIKSGGEWIGSTDLENIISTHEAVKEVGVIGVPDEKWGERPMAFIVPQEGAEVTEEDIKEYMKEFVEKGEIAKYAIPDEVKFLDELPQTSVGKIDKKVLESEYT</sequence>
<feature type="domain" description="AMP-dependent synthetase/ligase" evidence="3">
    <location>
        <begin position="22"/>
        <end position="410"/>
    </location>
</feature>
<dbReference type="Proteomes" id="UP000070257">
    <property type="component" value="Unassembled WGS sequence"/>
</dbReference>
<reference evidence="5 6" key="1">
    <citation type="journal article" date="2016" name="Sci. Rep.">
        <title>Metabolic traits of an uncultured archaeal lineage -MSBL1- from brine pools of the Red Sea.</title>
        <authorList>
            <person name="Mwirichia R."/>
            <person name="Alam I."/>
            <person name="Rashid M."/>
            <person name="Vinu M."/>
            <person name="Ba-Alawi W."/>
            <person name="Anthony Kamau A."/>
            <person name="Kamanda Ngugi D."/>
            <person name="Goker M."/>
            <person name="Klenk H.P."/>
            <person name="Bajic V."/>
            <person name="Stingl U."/>
        </authorList>
    </citation>
    <scope>NUCLEOTIDE SEQUENCE [LARGE SCALE GENOMIC DNA]</scope>
    <source>
        <strain evidence="5">SCGC-AAA259J03</strain>
    </source>
</reference>
<dbReference type="Pfam" id="PF00501">
    <property type="entry name" value="AMP-binding"/>
    <property type="match status" value="1"/>
</dbReference>
<dbReference type="InterPro" id="IPR045851">
    <property type="entry name" value="AMP-bd_C_sf"/>
</dbReference>